<evidence type="ECO:0000256" key="13">
    <source>
        <dbReference type="SAM" id="SignalP"/>
    </source>
</evidence>
<dbReference type="FunFam" id="3.40.630.10:FF:000001">
    <property type="entry name" value="Carboxypeptidase B"/>
    <property type="match status" value="1"/>
</dbReference>
<dbReference type="InterPro" id="IPR000834">
    <property type="entry name" value="Peptidase_M14"/>
</dbReference>
<dbReference type="PROSITE" id="PS52035">
    <property type="entry name" value="PEPTIDASE_M14"/>
    <property type="match status" value="1"/>
</dbReference>
<evidence type="ECO:0000256" key="2">
    <source>
        <dbReference type="ARBA" id="ARBA00005988"/>
    </source>
</evidence>
<name>A0AAW0U9F6_SCYPA</name>
<keyword evidence="9" id="KW-0482">Metalloprotease</keyword>
<accession>A0AAW0U9F6</accession>
<keyword evidence="3" id="KW-0121">Carboxypeptidase</keyword>
<dbReference type="SUPFAM" id="SSF53187">
    <property type="entry name" value="Zn-dependent exopeptidases"/>
    <property type="match status" value="1"/>
</dbReference>
<evidence type="ECO:0000256" key="4">
    <source>
        <dbReference type="ARBA" id="ARBA00022670"/>
    </source>
</evidence>
<dbReference type="PRINTS" id="PR00765">
    <property type="entry name" value="CRBOXYPTASEA"/>
</dbReference>
<evidence type="ECO:0000256" key="8">
    <source>
        <dbReference type="ARBA" id="ARBA00022833"/>
    </source>
</evidence>
<keyword evidence="4" id="KW-0645">Protease</keyword>
<dbReference type="SMART" id="SM00631">
    <property type="entry name" value="Zn_pept"/>
    <property type="match status" value="1"/>
</dbReference>
<evidence type="ECO:0000256" key="9">
    <source>
        <dbReference type="ARBA" id="ARBA00023049"/>
    </source>
</evidence>
<dbReference type="CDD" id="cd03860">
    <property type="entry name" value="M14_CP_A-B_like"/>
    <property type="match status" value="1"/>
</dbReference>
<keyword evidence="7" id="KW-0378">Hydrolase</keyword>
<keyword evidence="10" id="KW-1015">Disulfide bond</keyword>
<dbReference type="SUPFAM" id="SSF54897">
    <property type="entry name" value="Protease propeptides/inhibitors"/>
    <property type="match status" value="1"/>
</dbReference>
<dbReference type="AlphaFoldDB" id="A0AAW0U9F6"/>
<dbReference type="InterPro" id="IPR003146">
    <property type="entry name" value="M14A_act_pep"/>
</dbReference>
<evidence type="ECO:0000256" key="11">
    <source>
        <dbReference type="PROSITE-ProRule" id="PRU01379"/>
    </source>
</evidence>
<reference evidence="15 16" key="1">
    <citation type="submission" date="2023-03" db="EMBL/GenBank/DDBJ databases">
        <title>High-quality genome of Scylla paramamosain provides insights in environmental adaptation.</title>
        <authorList>
            <person name="Zhang L."/>
        </authorList>
    </citation>
    <scope>NUCLEOTIDE SEQUENCE [LARGE SCALE GENOMIC DNA]</scope>
    <source>
        <strain evidence="15">LZ_2023a</strain>
        <tissue evidence="15">Muscle</tissue>
    </source>
</reference>
<proteinExistence type="inferred from homology"/>
<keyword evidence="5" id="KW-0479">Metal-binding</keyword>
<evidence type="ECO:0000313" key="16">
    <source>
        <dbReference type="Proteomes" id="UP001487740"/>
    </source>
</evidence>
<keyword evidence="16" id="KW-1185">Reference proteome</keyword>
<dbReference type="Pfam" id="PF00246">
    <property type="entry name" value="Peptidase_M14"/>
    <property type="match status" value="1"/>
</dbReference>
<gene>
    <name evidence="15" type="ORF">O3P69_004994</name>
</gene>
<keyword evidence="6 13" id="KW-0732">Signal</keyword>
<evidence type="ECO:0000256" key="1">
    <source>
        <dbReference type="ARBA" id="ARBA00001947"/>
    </source>
</evidence>
<dbReference type="GO" id="GO:0005615">
    <property type="term" value="C:extracellular space"/>
    <property type="evidence" value="ECO:0007669"/>
    <property type="project" value="TreeGrafter"/>
</dbReference>
<feature type="region of interest" description="Disordered" evidence="12">
    <location>
        <begin position="37"/>
        <end position="73"/>
    </location>
</feature>
<evidence type="ECO:0000256" key="6">
    <source>
        <dbReference type="ARBA" id="ARBA00022729"/>
    </source>
</evidence>
<keyword evidence="8" id="KW-0862">Zinc</keyword>
<feature type="signal peptide" evidence="13">
    <location>
        <begin position="1"/>
        <end position="26"/>
    </location>
</feature>
<dbReference type="Pfam" id="PF02244">
    <property type="entry name" value="Propep_M14"/>
    <property type="match status" value="1"/>
</dbReference>
<protein>
    <recommendedName>
        <fullName evidence="14">Peptidase M14 domain-containing protein</fullName>
    </recommendedName>
</protein>
<evidence type="ECO:0000313" key="15">
    <source>
        <dbReference type="EMBL" id="KAK8396703.1"/>
    </source>
</evidence>
<dbReference type="EMBL" id="JARAKH010000015">
    <property type="protein sequence ID" value="KAK8396703.1"/>
    <property type="molecule type" value="Genomic_DNA"/>
</dbReference>
<dbReference type="Gene3D" id="3.40.630.10">
    <property type="entry name" value="Zn peptidases"/>
    <property type="match status" value="1"/>
</dbReference>
<dbReference type="GO" id="GO:0004181">
    <property type="term" value="F:metallocarboxypeptidase activity"/>
    <property type="evidence" value="ECO:0007669"/>
    <property type="project" value="InterPro"/>
</dbReference>
<dbReference type="GO" id="GO:0008270">
    <property type="term" value="F:zinc ion binding"/>
    <property type="evidence" value="ECO:0007669"/>
    <property type="project" value="InterPro"/>
</dbReference>
<feature type="compositionally biased region" description="Polar residues" evidence="12">
    <location>
        <begin position="45"/>
        <end position="56"/>
    </location>
</feature>
<evidence type="ECO:0000259" key="14">
    <source>
        <dbReference type="PROSITE" id="PS52035"/>
    </source>
</evidence>
<sequence length="484" mass="54802">MTRWTAIHTPLSVLAVMATLLGAALCSPLHHPCNSEDSDVPCDTFSASSNRANDGHSSPPFPAVNRESNGDIQQPGHEAVSYTGYKLLRANVEASKLPLVDSLDTAEGVDLWSWRRKGRSRMFEVDLLTPPAAEPKVKQVFSANNLPYQEVIKDLQDAINKQKDEFFFSWNRPAHPMTWEKYHSFDEMEQYLYFLQAEYPHLITLEEIGHSSENRSLKVAKVSTGPNRTAVWIDGGMHAREWIAPATAMYILYRLVENAWEFPELVNNFDWYILPMVNPDGYEFSRSKDRLWRKTRSINPDLPLCVGVDANRNFGYKWATEGSSNNPCSSLYHGLKPFSEPETKAMADFLLTHKDQLKVYVTFHAYSQMWMTPWSSSHTPAANNRDLLEVGGMAIEAIRSYNGTKYTIGTVPDLLYLASGSSMDFAYGTVGIPYSYALELRDRGNYGFILPKEQIHPTAQETFLGIRAMAKAVFHKLYPNKKFA</sequence>
<evidence type="ECO:0000256" key="3">
    <source>
        <dbReference type="ARBA" id="ARBA00022645"/>
    </source>
</evidence>
<feature type="chain" id="PRO_5043340109" description="Peptidase M14 domain-containing protein" evidence="13">
    <location>
        <begin position="27"/>
        <end position="484"/>
    </location>
</feature>
<comment type="similarity">
    <text evidence="2 11">Belongs to the peptidase M14 family.</text>
</comment>
<comment type="cofactor">
    <cofactor evidence="1">
        <name>Zn(2+)</name>
        <dbReference type="ChEBI" id="CHEBI:29105"/>
    </cofactor>
</comment>
<dbReference type="Gene3D" id="3.30.70.340">
    <property type="entry name" value="Metallocarboxypeptidase-like"/>
    <property type="match status" value="1"/>
</dbReference>
<dbReference type="Proteomes" id="UP001487740">
    <property type="component" value="Unassembled WGS sequence"/>
</dbReference>
<evidence type="ECO:0000256" key="12">
    <source>
        <dbReference type="SAM" id="MobiDB-lite"/>
    </source>
</evidence>
<evidence type="ECO:0000256" key="10">
    <source>
        <dbReference type="ARBA" id="ARBA00023157"/>
    </source>
</evidence>
<evidence type="ECO:0000256" key="7">
    <source>
        <dbReference type="ARBA" id="ARBA00022801"/>
    </source>
</evidence>
<dbReference type="PANTHER" id="PTHR11705">
    <property type="entry name" value="PROTEASE FAMILY M14 CARBOXYPEPTIDASE A,B"/>
    <property type="match status" value="1"/>
</dbReference>
<dbReference type="InterPro" id="IPR036990">
    <property type="entry name" value="M14A-like_propep"/>
</dbReference>
<evidence type="ECO:0000256" key="5">
    <source>
        <dbReference type="ARBA" id="ARBA00022723"/>
    </source>
</evidence>
<feature type="domain" description="Peptidase M14" evidence="14">
    <location>
        <begin position="181"/>
        <end position="473"/>
    </location>
</feature>
<dbReference type="GO" id="GO:0006508">
    <property type="term" value="P:proteolysis"/>
    <property type="evidence" value="ECO:0007669"/>
    <property type="project" value="UniProtKB-KW"/>
</dbReference>
<organism evidence="15 16">
    <name type="scientific">Scylla paramamosain</name>
    <name type="common">Mud crab</name>
    <dbReference type="NCBI Taxonomy" id="85552"/>
    <lineage>
        <taxon>Eukaryota</taxon>
        <taxon>Metazoa</taxon>
        <taxon>Ecdysozoa</taxon>
        <taxon>Arthropoda</taxon>
        <taxon>Crustacea</taxon>
        <taxon>Multicrustacea</taxon>
        <taxon>Malacostraca</taxon>
        <taxon>Eumalacostraca</taxon>
        <taxon>Eucarida</taxon>
        <taxon>Decapoda</taxon>
        <taxon>Pleocyemata</taxon>
        <taxon>Brachyura</taxon>
        <taxon>Eubrachyura</taxon>
        <taxon>Portunoidea</taxon>
        <taxon>Portunidae</taxon>
        <taxon>Portuninae</taxon>
        <taxon>Scylla</taxon>
    </lineage>
</organism>
<dbReference type="PANTHER" id="PTHR11705:SF91">
    <property type="entry name" value="FI01817P-RELATED"/>
    <property type="match status" value="1"/>
</dbReference>
<feature type="active site" description="Proton donor/acceptor" evidence="11">
    <location>
        <position position="439"/>
    </location>
</feature>
<comment type="caution">
    <text evidence="15">The sequence shown here is derived from an EMBL/GenBank/DDBJ whole genome shotgun (WGS) entry which is preliminary data.</text>
</comment>